<feature type="active site" description="Proton acceptor" evidence="6">
    <location>
        <position position="167"/>
    </location>
</feature>
<dbReference type="FunFam" id="2.30.140.10:FF:000001">
    <property type="entry name" value="SPE3p Spermidine synthase"/>
    <property type="match status" value="1"/>
</dbReference>
<dbReference type="InterPro" id="IPR001045">
    <property type="entry name" value="Spermi_synthase"/>
</dbReference>
<evidence type="ECO:0000259" key="8">
    <source>
        <dbReference type="PROSITE" id="PS51006"/>
    </source>
</evidence>
<dbReference type="GO" id="GO:0019878">
    <property type="term" value="P:lysine biosynthetic process via aminoadipic acid"/>
    <property type="evidence" value="ECO:0007669"/>
    <property type="project" value="TreeGrafter"/>
</dbReference>
<evidence type="ECO:0000256" key="2">
    <source>
        <dbReference type="ARBA" id="ARBA00022679"/>
    </source>
</evidence>
<dbReference type="Gene3D" id="2.30.140.10">
    <property type="entry name" value="Spermidine synthase, tetramerisation domain"/>
    <property type="match status" value="1"/>
</dbReference>
<dbReference type="Pfam" id="PF16653">
    <property type="entry name" value="Sacchrp_dh_C"/>
    <property type="match status" value="1"/>
</dbReference>
<evidence type="ECO:0000256" key="3">
    <source>
        <dbReference type="ARBA" id="ARBA00022857"/>
    </source>
</evidence>
<feature type="domain" description="PABS" evidence="8">
    <location>
        <begin position="12"/>
        <end position="247"/>
    </location>
</feature>
<dbReference type="Proteomes" id="UP001182556">
    <property type="component" value="Unassembled WGS sequence"/>
</dbReference>
<dbReference type="InterPro" id="IPR037163">
    <property type="entry name" value="Spermidine_synt_N_sf"/>
</dbReference>
<dbReference type="InterPro" id="IPR030374">
    <property type="entry name" value="PABS"/>
</dbReference>
<dbReference type="InterPro" id="IPR036291">
    <property type="entry name" value="NAD(P)-bd_dom_sf"/>
</dbReference>
<keyword evidence="2 6" id="KW-0808">Transferase</keyword>
<dbReference type="GO" id="GO:0004753">
    <property type="term" value="F:saccharopine dehydrogenase activity"/>
    <property type="evidence" value="ECO:0007669"/>
    <property type="project" value="TreeGrafter"/>
</dbReference>
<keyword evidence="10" id="KW-1185">Reference proteome</keyword>
<keyword evidence="5" id="KW-0457">Lysine biosynthesis</keyword>
<name>A0AAD9FWE6_PAPLA</name>
<dbReference type="GO" id="GO:0005737">
    <property type="term" value="C:cytoplasm"/>
    <property type="evidence" value="ECO:0007669"/>
    <property type="project" value="TreeGrafter"/>
</dbReference>
<dbReference type="GO" id="GO:0006596">
    <property type="term" value="P:polyamine biosynthetic process"/>
    <property type="evidence" value="ECO:0007669"/>
    <property type="project" value="UniProtKB-UniRule"/>
</dbReference>
<dbReference type="NCBIfam" id="TIGR00417">
    <property type="entry name" value="speE"/>
    <property type="match status" value="1"/>
</dbReference>
<reference evidence="9" key="1">
    <citation type="submission" date="2023-02" db="EMBL/GenBank/DDBJ databases">
        <title>Identification and recombinant expression of a fungal hydrolase from Papiliotrema laurentii that hydrolyzes apple cutin and clears colloidal polyester polyurethane.</title>
        <authorList>
            <consortium name="DOE Joint Genome Institute"/>
            <person name="Roman V.A."/>
            <person name="Bojanowski C."/>
            <person name="Crable B.R."/>
            <person name="Wagner D.N."/>
            <person name="Hung C.S."/>
            <person name="Nadeau L.J."/>
            <person name="Schratz L."/>
            <person name="Haridas S."/>
            <person name="Pangilinan J."/>
            <person name="Lipzen A."/>
            <person name="Na H."/>
            <person name="Yan M."/>
            <person name="Ng V."/>
            <person name="Grigoriev I.V."/>
            <person name="Spatafora J.W."/>
            <person name="Barlow D."/>
            <person name="Biffinger J."/>
            <person name="Kelley-Loughnane N."/>
            <person name="Varaljay V.A."/>
            <person name="Crookes-Goodson W.J."/>
        </authorList>
    </citation>
    <scope>NUCLEOTIDE SEQUENCE</scope>
    <source>
        <strain evidence="9">5307AH</strain>
    </source>
</reference>
<dbReference type="FunFam" id="3.40.50.720:FF:000072">
    <property type="entry name" value="Saccharopine dehydrogenase [NADP(+), L-glutamate-forming]"/>
    <property type="match status" value="1"/>
</dbReference>
<proteinExistence type="inferred from homology"/>
<dbReference type="Pfam" id="PF01564">
    <property type="entry name" value="Spermine_synth"/>
    <property type="match status" value="1"/>
</dbReference>
<evidence type="ECO:0000313" key="9">
    <source>
        <dbReference type="EMBL" id="KAK1927340.1"/>
    </source>
</evidence>
<dbReference type="Pfam" id="PF17284">
    <property type="entry name" value="Spermine_synt_N"/>
    <property type="match status" value="1"/>
</dbReference>
<dbReference type="InterPro" id="IPR005097">
    <property type="entry name" value="Sacchrp_dh_NADP-bd"/>
</dbReference>
<dbReference type="GO" id="GO:0016765">
    <property type="term" value="F:transferase activity, transferring alkyl or aryl (other than methyl) groups"/>
    <property type="evidence" value="ECO:0007669"/>
    <property type="project" value="UniProtKB-ARBA"/>
</dbReference>
<dbReference type="Gene3D" id="1.10.1870.10">
    <property type="entry name" value="Domain 3, Saccharopine reductase"/>
    <property type="match status" value="1"/>
</dbReference>
<keyword evidence="6" id="KW-0620">Polyamine biosynthesis</keyword>
<dbReference type="Gene3D" id="3.30.360.10">
    <property type="entry name" value="Dihydrodipicolinate Reductase, domain 2"/>
    <property type="match status" value="1"/>
</dbReference>
<dbReference type="FunFam" id="3.40.50.150:FF:000013">
    <property type="entry name" value="Spermidine synthase"/>
    <property type="match status" value="1"/>
</dbReference>
<evidence type="ECO:0000256" key="7">
    <source>
        <dbReference type="RuleBase" id="RU003836"/>
    </source>
</evidence>
<keyword evidence="3" id="KW-0521">NADP</keyword>
<dbReference type="Gene3D" id="3.40.50.720">
    <property type="entry name" value="NAD(P)-binding Rossmann-like Domain"/>
    <property type="match status" value="1"/>
</dbReference>
<dbReference type="InterPro" id="IPR035246">
    <property type="entry name" value="Spermidine_synt_N"/>
</dbReference>
<dbReference type="FunFam" id="3.30.360.10:FF:000008">
    <property type="entry name" value="Alpha-aminoadipic semialdehyde synthase, mitochondrial"/>
    <property type="match status" value="1"/>
</dbReference>
<dbReference type="InterPro" id="IPR051168">
    <property type="entry name" value="AASS"/>
</dbReference>
<dbReference type="SUPFAM" id="SSF51735">
    <property type="entry name" value="NAD(P)-binding Rossmann-fold domains"/>
    <property type="match status" value="1"/>
</dbReference>
<evidence type="ECO:0000256" key="4">
    <source>
        <dbReference type="ARBA" id="ARBA00023002"/>
    </source>
</evidence>
<dbReference type="GO" id="GO:0015940">
    <property type="term" value="P:pantothenate biosynthetic process"/>
    <property type="evidence" value="ECO:0007669"/>
    <property type="project" value="UniProtKB-ARBA"/>
</dbReference>
<organism evidence="9 10">
    <name type="scientific">Papiliotrema laurentii</name>
    <name type="common">Cryptococcus laurentii</name>
    <dbReference type="NCBI Taxonomy" id="5418"/>
    <lineage>
        <taxon>Eukaryota</taxon>
        <taxon>Fungi</taxon>
        <taxon>Dikarya</taxon>
        <taxon>Basidiomycota</taxon>
        <taxon>Agaricomycotina</taxon>
        <taxon>Tremellomycetes</taxon>
        <taxon>Tremellales</taxon>
        <taxon>Rhynchogastremaceae</taxon>
        <taxon>Papiliotrema</taxon>
    </lineage>
</organism>
<evidence type="ECO:0000313" key="10">
    <source>
        <dbReference type="Proteomes" id="UP001182556"/>
    </source>
</evidence>
<comment type="caution">
    <text evidence="9">The sequence shown here is derived from an EMBL/GenBank/DDBJ whole genome shotgun (WGS) entry which is preliminary data.</text>
</comment>
<dbReference type="InterPro" id="IPR032095">
    <property type="entry name" value="Sacchrp_dh-like_C"/>
</dbReference>
<dbReference type="Gene3D" id="3.40.50.150">
    <property type="entry name" value="Vaccinia Virus protein VP39"/>
    <property type="match status" value="1"/>
</dbReference>
<dbReference type="SUPFAM" id="SSF53335">
    <property type="entry name" value="S-adenosyl-L-methionine-dependent methyltransferases"/>
    <property type="match status" value="1"/>
</dbReference>
<dbReference type="SUPFAM" id="SSF55347">
    <property type="entry name" value="Glyceraldehyde-3-phosphate dehydrogenase-like, C-terminal domain"/>
    <property type="match status" value="1"/>
</dbReference>
<evidence type="ECO:0000256" key="1">
    <source>
        <dbReference type="ARBA" id="ARBA00007867"/>
    </source>
</evidence>
<dbReference type="NCBIfam" id="NF002010">
    <property type="entry name" value="PRK00811.1"/>
    <property type="match status" value="1"/>
</dbReference>
<dbReference type="EMBL" id="JAODAN010000001">
    <property type="protein sequence ID" value="KAK1927340.1"/>
    <property type="molecule type" value="Genomic_DNA"/>
</dbReference>
<keyword evidence="4" id="KW-0560">Oxidoreductase</keyword>
<dbReference type="PANTHER" id="PTHR11133:SF22">
    <property type="entry name" value="ALPHA-AMINOADIPIC SEMIALDEHYDE SYNTHASE, MITOCHONDRIAL"/>
    <property type="match status" value="1"/>
</dbReference>
<sequence length="755" mass="83036">MAAPKSHPTIVDGWFREINSQWPGQAMTLKVKQILHHEKSLYQDVLVFESETYGNVLVLDNVIQCTERDEFSYQEMIAHLPLASHPNPKDVLVIGGGDGGVIREVLKHKSVERVTLCDIDEAVIRVSKQYLPFMSACYKDPRVTVHIGDGFKFLPEHKDSYDVIITDSSDPVGPAEALFQAPYFTLLNQSLKAGGNISTQAECIWMHLALIKELKETCKKTFPVAEYAFTTIPTYPGGQIGIMVCSKEAGRDVSAPLRPVPECRYYNSDVHKGAFLALPEFGRAMLNDGVNLLPKSFTKNEVPAAQTTKKKVLLLGSGLVAGPTAEYITRHNHELTVACRTYATAEKLCAGLPNATPMTVDVSSPDALRQAIKGHDVVVSLVPYTYHAGVMEAALDEKAHVVTTSYVNPAMAALDQKFKDAGLVCFNEIGVDPGVDHLWAIKTIDEVHKAGGKIRSFYSYCGGLPEPAASDNALGYKFSWSPVGVLMALNNDGKFYKDGQIAEVAGKDLMASAKPYYFTPAYNLVCYPNRDSTVFKEFYGLKDIQNLVRGTMRFKGFCEVAMAWKEMGFLEDTPREDLAREAAAIPWVELTAKVLGVEANEDAIVAKLRTLNAFADADTAKIIISKFRQLGLFSSEPVVPRGSVMRTLAARLEQTCSFKEGEVDIVLLQHTFEVERADGKLETITSTLEAYGDRNGGPSAMAKLVGVPCAMAVQFLLEGKLTTPGVRQPYDEPTCAMFRERLEKEEGITMVEKIV</sequence>
<dbReference type="HAMAP" id="MF_00198">
    <property type="entry name" value="Spermidine_synth"/>
    <property type="match status" value="1"/>
</dbReference>
<dbReference type="CDD" id="cd02440">
    <property type="entry name" value="AdoMet_MTases"/>
    <property type="match status" value="1"/>
</dbReference>
<dbReference type="PANTHER" id="PTHR11133">
    <property type="entry name" value="SACCHAROPINE DEHYDROGENASE"/>
    <property type="match status" value="1"/>
</dbReference>
<dbReference type="Pfam" id="PF03435">
    <property type="entry name" value="Sacchrp_dh_NADP"/>
    <property type="match status" value="1"/>
</dbReference>
<evidence type="ECO:0000256" key="5">
    <source>
        <dbReference type="ARBA" id="ARBA00023154"/>
    </source>
</evidence>
<keyword evidence="5" id="KW-0028">Amino-acid biosynthesis</keyword>
<dbReference type="PROSITE" id="PS51006">
    <property type="entry name" value="PABS_2"/>
    <property type="match status" value="1"/>
</dbReference>
<protein>
    <submittedName>
        <fullName evidence="9">Chimeric spermidine synthase/saccharopine dehydrogenase</fullName>
    </submittedName>
</protein>
<dbReference type="PROSITE" id="PS01330">
    <property type="entry name" value="PABS_1"/>
    <property type="match status" value="1"/>
</dbReference>
<comment type="similarity">
    <text evidence="1 7">Belongs to the spermidine/spermine synthase family.</text>
</comment>
<accession>A0AAD9FWE6</accession>
<gene>
    <name evidence="9" type="ORF">DB88DRAFT_477672</name>
</gene>
<evidence type="ECO:0000256" key="6">
    <source>
        <dbReference type="PROSITE-ProRule" id="PRU00354"/>
    </source>
</evidence>
<dbReference type="InterPro" id="IPR030373">
    <property type="entry name" value="PABS_CS"/>
</dbReference>
<dbReference type="AlphaFoldDB" id="A0AAD9FWE6"/>
<dbReference type="InterPro" id="IPR029063">
    <property type="entry name" value="SAM-dependent_MTases_sf"/>
</dbReference>